<reference evidence="1 2" key="1">
    <citation type="submission" date="2015-08" db="EMBL/GenBank/DDBJ databases">
        <title>Next Generation Sequencing and Analysis of the Genome of Puccinia sorghi L Schw, the Causal Agent of Maize Common Rust.</title>
        <authorList>
            <person name="Rochi L."/>
            <person name="Burguener G."/>
            <person name="Darino M."/>
            <person name="Turjanski A."/>
            <person name="Kreff E."/>
            <person name="Dieguez M.J."/>
            <person name="Sacco F."/>
        </authorList>
    </citation>
    <scope>NUCLEOTIDE SEQUENCE [LARGE SCALE GENOMIC DNA]</scope>
    <source>
        <strain evidence="1 2">RO10H11247</strain>
    </source>
</reference>
<gene>
    <name evidence="1" type="ORF">VP01_13420g1</name>
</gene>
<accession>A0A0L6VP20</accession>
<evidence type="ECO:0000313" key="2">
    <source>
        <dbReference type="Proteomes" id="UP000037035"/>
    </source>
</evidence>
<dbReference type="AlphaFoldDB" id="A0A0L6VP20"/>
<proteinExistence type="predicted"/>
<name>A0A0L6VP20_9BASI</name>
<dbReference type="Proteomes" id="UP000037035">
    <property type="component" value="Unassembled WGS sequence"/>
</dbReference>
<dbReference type="VEuPathDB" id="FungiDB:VP01_13420g1"/>
<evidence type="ECO:0000313" key="1">
    <source>
        <dbReference type="EMBL" id="KNZ61895.1"/>
    </source>
</evidence>
<organism evidence="1 2">
    <name type="scientific">Puccinia sorghi</name>
    <dbReference type="NCBI Taxonomy" id="27349"/>
    <lineage>
        <taxon>Eukaryota</taxon>
        <taxon>Fungi</taxon>
        <taxon>Dikarya</taxon>
        <taxon>Basidiomycota</taxon>
        <taxon>Pucciniomycotina</taxon>
        <taxon>Pucciniomycetes</taxon>
        <taxon>Pucciniales</taxon>
        <taxon>Pucciniaceae</taxon>
        <taxon>Puccinia</taxon>
    </lineage>
</organism>
<comment type="caution">
    <text evidence="1">The sequence shown here is derived from an EMBL/GenBank/DDBJ whole genome shotgun (WGS) entry which is preliminary data.</text>
</comment>
<sequence>MDRRGYARQMARVLGRGCGARVDPLSCTQSTGGQRRNLGQMPPCCGSSGALTLSSSNTSTTAPAGLVNQARPGTWYRPNVTQSKHKCIWNHV</sequence>
<protein>
    <submittedName>
        <fullName evidence="1">Uncharacterized protein</fullName>
    </submittedName>
</protein>
<dbReference type="EMBL" id="LAVV01003800">
    <property type="protein sequence ID" value="KNZ61895.1"/>
    <property type="molecule type" value="Genomic_DNA"/>
</dbReference>
<keyword evidence="2" id="KW-1185">Reference proteome</keyword>